<organism evidence="1 2">
    <name type="scientific">Sphaerodactylus townsendi</name>
    <dbReference type="NCBI Taxonomy" id="933632"/>
    <lineage>
        <taxon>Eukaryota</taxon>
        <taxon>Metazoa</taxon>
        <taxon>Chordata</taxon>
        <taxon>Craniata</taxon>
        <taxon>Vertebrata</taxon>
        <taxon>Euteleostomi</taxon>
        <taxon>Lepidosauria</taxon>
        <taxon>Squamata</taxon>
        <taxon>Bifurcata</taxon>
        <taxon>Gekkota</taxon>
        <taxon>Sphaerodactylidae</taxon>
        <taxon>Sphaerodactylus</taxon>
    </lineage>
</organism>
<gene>
    <name evidence="1" type="ORF">K3G42_006098</name>
</gene>
<dbReference type="EMBL" id="CM037616">
    <property type="protein sequence ID" value="KAH7991443.1"/>
    <property type="molecule type" value="Genomic_DNA"/>
</dbReference>
<proteinExistence type="predicted"/>
<comment type="caution">
    <text evidence="1">The sequence shown here is derived from an EMBL/GenBank/DDBJ whole genome shotgun (WGS) entry which is preliminary data.</text>
</comment>
<evidence type="ECO:0000313" key="1">
    <source>
        <dbReference type="EMBL" id="KAH7991443.1"/>
    </source>
</evidence>
<sequence>MATGVPISELCEEVTCSICLEFFRDPVTVDNCGHSFCRVCLTQSWGEMGAEASCPQCRGAAQTGNLRPNWLLANIVEKVERLNHLEKSVGEEKRAEGKGTVCEKHQESLKLFCQEDQVLICVVCDRSKEHKHHEVIPLEEAFQEYKDKFHTYLEILAKEKETIVACKADTEKESQHLLEQTESEKQKMAAGFRQLHRFLEEKEQILLAQMEKLIQEIAREKDEHLARLSKELASLESLTLEMEEKVQQPASELLQDVRSPLQRCEENIEERFENPVALPLELKWRIQDICDLNCFLEVVMKQFQDTLVSGLQLQEGDFQGRMEGHIHKREGEGTGAELWAVLKSVTK</sequence>
<keyword evidence="2" id="KW-1185">Reference proteome</keyword>
<accession>A0ACB8EG01</accession>
<name>A0ACB8EG01_9SAUR</name>
<dbReference type="Proteomes" id="UP000827872">
    <property type="component" value="Linkage Group LG03"/>
</dbReference>
<evidence type="ECO:0000313" key="2">
    <source>
        <dbReference type="Proteomes" id="UP000827872"/>
    </source>
</evidence>
<reference evidence="1" key="1">
    <citation type="submission" date="2021-08" db="EMBL/GenBank/DDBJ databases">
        <title>The first chromosome-level gecko genome reveals the dynamic sex chromosomes of Neotropical dwarf geckos (Sphaerodactylidae: Sphaerodactylus).</title>
        <authorList>
            <person name="Pinto B.J."/>
            <person name="Keating S.E."/>
            <person name="Gamble T."/>
        </authorList>
    </citation>
    <scope>NUCLEOTIDE SEQUENCE</scope>
    <source>
        <strain evidence="1">TG3544</strain>
    </source>
</reference>
<protein>
    <submittedName>
        <fullName evidence="1">Uncharacterized protein</fullName>
    </submittedName>
</protein>